<dbReference type="GO" id="GO:0000162">
    <property type="term" value="P:L-tryptophan biosynthetic process"/>
    <property type="evidence" value="ECO:0007669"/>
    <property type="project" value="TreeGrafter"/>
</dbReference>
<dbReference type="Pfam" id="PF00425">
    <property type="entry name" value="Chorismate_bind"/>
    <property type="match status" value="1"/>
</dbReference>
<gene>
    <name evidence="2" type="ORF">L288_09185</name>
</gene>
<dbReference type="InterPro" id="IPR005802">
    <property type="entry name" value="ADC_synth_comp_1"/>
</dbReference>
<dbReference type="Proteomes" id="UP000015525">
    <property type="component" value="Unassembled WGS sequence"/>
</dbReference>
<dbReference type="InterPro" id="IPR005801">
    <property type="entry name" value="ADC_synthase"/>
</dbReference>
<feature type="domain" description="Chorismate-utilising enzyme C-terminal" evidence="1">
    <location>
        <begin position="130"/>
        <end position="384"/>
    </location>
</feature>
<dbReference type="InterPro" id="IPR019999">
    <property type="entry name" value="Anth_synth_I-like"/>
</dbReference>
<dbReference type="PATRIC" id="fig|1329909.3.peg.1775"/>
<dbReference type="PANTHER" id="PTHR11236">
    <property type="entry name" value="AMINOBENZOATE/ANTHRANILATE SYNTHASE"/>
    <property type="match status" value="1"/>
</dbReference>
<dbReference type="EMBL" id="ATHO01000074">
    <property type="protein sequence ID" value="EQB07858.1"/>
    <property type="molecule type" value="Genomic_DNA"/>
</dbReference>
<name>T0H707_9SPHN</name>
<dbReference type="Gene3D" id="3.60.120.10">
    <property type="entry name" value="Anthranilate synthase"/>
    <property type="match status" value="1"/>
</dbReference>
<dbReference type="GO" id="GO:0009396">
    <property type="term" value="P:folic acid-containing compound biosynthetic process"/>
    <property type="evidence" value="ECO:0007669"/>
    <property type="project" value="InterPro"/>
</dbReference>
<proteinExistence type="predicted"/>
<evidence type="ECO:0000313" key="3">
    <source>
        <dbReference type="Proteomes" id="UP000015525"/>
    </source>
</evidence>
<dbReference type="InterPro" id="IPR015890">
    <property type="entry name" value="Chorismate_C"/>
</dbReference>
<dbReference type="PANTHER" id="PTHR11236:SF50">
    <property type="entry name" value="AMINODEOXYCHORISMATE SYNTHASE COMPONENT 1"/>
    <property type="match status" value="1"/>
</dbReference>
<accession>T0H707</accession>
<sequence length="391" mass="42483">MRLPGPDEAFVLFDDARTRNAAPARLYRDPVAVIEAQRLEDVQPALDRIAEAAEAELHAAGYLSYEAGLALEDRLAPLAQRHERTSSSTPLLWFGLFDGVRFIKPQAMPGLLPNPAGVSIDPLRPLIGEADYRAAFGTVQEFIRAGDIYQVNLTFPCAARFSGDPMALYAAVRPRQQAGYGGIIRTGQHDILSFSPELFFTSVRGQLTARPMKGTALRSTDAARDAMLARELEADAKQRAENLMIVDLLRNDMARVSRVGTVTVPDLFHVETYPTVHQMVSTIRARLLPGLSPVDVLRVLFPCGSITGAPKVRAMEIITEVEAFSRGAYTGAMGWIDPNGDAAFNVAIRTICVEEGKREGLLGLGSAVVADSDVESEWAECLAKGRFLAGT</sequence>
<protein>
    <submittedName>
        <fullName evidence="2">Para-aminobenzoate synthase</fullName>
    </submittedName>
</protein>
<organism evidence="2 3">
    <name type="scientific">Sphingobium quisquiliarum P25</name>
    <dbReference type="NCBI Taxonomy" id="1329909"/>
    <lineage>
        <taxon>Bacteria</taxon>
        <taxon>Pseudomonadati</taxon>
        <taxon>Pseudomonadota</taxon>
        <taxon>Alphaproteobacteria</taxon>
        <taxon>Sphingomonadales</taxon>
        <taxon>Sphingomonadaceae</taxon>
        <taxon>Sphingobium</taxon>
    </lineage>
</organism>
<reference evidence="2 3" key="1">
    <citation type="journal article" date="2013" name="Genome Announc.">
        <title>Draft Genome Sequence of Sphingobium quisquiliarum Strain P25T, a Novel Hexachlorocyclohexane (HCH)-Degrading Bacterium Isolated from an HCH Dumpsite.</title>
        <authorList>
            <person name="Kumar Singh A."/>
            <person name="Sangwan N."/>
            <person name="Sharma A."/>
            <person name="Gupta V."/>
            <person name="Khurana J.P."/>
            <person name="Lal R."/>
        </authorList>
    </citation>
    <scope>NUCLEOTIDE SEQUENCE [LARGE SCALE GENOMIC DNA]</scope>
    <source>
        <strain evidence="2 3">P25</strain>
    </source>
</reference>
<dbReference type="RefSeq" id="WP_021238107.1">
    <property type="nucleotide sequence ID" value="NZ_ATHO01000074.1"/>
</dbReference>
<dbReference type="NCBIfam" id="TIGR00553">
    <property type="entry name" value="pabB"/>
    <property type="match status" value="1"/>
</dbReference>
<evidence type="ECO:0000259" key="1">
    <source>
        <dbReference type="Pfam" id="PF00425"/>
    </source>
</evidence>
<keyword evidence="3" id="KW-1185">Reference proteome</keyword>
<comment type="caution">
    <text evidence="2">The sequence shown here is derived from an EMBL/GenBank/DDBJ whole genome shotgun (WGS) entry which is preliminary data.</text>
</comment>
<dbReference type="GO" id="GO:0046820">
    <property type="term" value="F:4-amino-4-deoxychorismate synthase activity"/>
    <property type="evidence" value="ECO:0007669"/>
    <property type="project" value="TreeGrafter"/>
</dbReference>
<dbReference type="PRINTS" id="PR00095">
    <property type="entry name" value="ANTSNTHASEI"/>
</dbReference>
<evidence type="ECO:0000313" key="2">
    <source>
        <dbReference type="EMBL" id="EQB07858.1"/>
    </source>
</evidence>
<dbReference type="SUPFAM" id="SSF56322">
    <property type="entry name" value="ADC synthase"/>
    <property type="match status" value="1"/>
</dbReference>
<dbReference type="AlphaFoldDB" id="T0H707"/>